<protein>
    <submittedName>
        <fullName evidence="1">Uncharacterized protein</fullName>
    </submittedName>
</protein>
<gene>
    <name evidence="1" type="ORF">GOODEAATRI_028576</name>
</gene>
<dbReference type="EMBL" id="JAHRIO010003999">
    <property type="protein sequence ID" value="MEQ2159960.1"/>
    <property type="molecule type" value="Genomic_DNA"/>
</dbReference>
<comment type="caution">
    <text evidence="1">The sequence shown here is derived from an EMBL/GenBank/DDBJ whole genome shotgun (WGS) entry which is preliminary data.</text>
</comment>
<feature type="non-terminal residue" evidence="1">
    <location>
        <position position="102"/>
    </location>
</feature>
<accession>A0ABV0MLI2</accession>
<evidence type="ECO:0000313" key="2">
    <source>
        <dbReference type="Proteomes" id="UP001476798"/>
    </source>
</evidence>
<proteinExistence type="predicted"/>
<keyword evidence="2" id="KW-1185">Reference proteome</keyword>
<evidence type="ECO:0000313" key="1">
    <source>
        <dbReference type="EMBL" id="MEQ2159960.1"/>
    </source>
</evidence>
<organism evidence="1 2">
    <name type="scientific">Goodea atripinnis</name>
    <dbReference type="NCBI Taxonomy" id="208336"/>
    <lineage>
        <taxon>Eukaryota</taxon>
        <taxon>Metazoa</taxon>
        <taxon>Chordata</taxon>
        <taxon>Craniata</taxon>
        <taxon>Vertebrata</taxon>
        <taxon>Euteleostomi</taxon>
        <taxon>Actinopterygii</taxon>
        <taxon>Neopterygii</taxon>
        <taxon>Teleostei</taxon>
        <taxon>Neoteleostei</taxon>
        <taxon>Acanthomorphata</taxon>
        <taxon>Ovalentaria</taxon>
        <taxon>Atherinomorphae</taxon>
        <taxon>Cyprinodontiformes</taxon>
        <taxon>Goodeidae</taxon>
        <taxon>Goodea</taxon>
    </lineage>
</organism>
<reference evidence="1 2" key="1">
    <citation type="submission" date="2021-06" db="EMBL/GenBank/DDBJ databases">
        <authorList>
            <person name="Palmer J.M."/>
        </authorList>
    </citation>
    <scope>NUCLEOTIDE SEQUENCE [LARGE SCALE GENOMIC DNA]</scope>
    <source>
        <strain evidence="1 2">GA_2019</strain>
        <tissue evidence="1">Muscle</tissue>
    </source>
</reference>
<dbReference type="Proteomes" id="UP001476798">
    <property type="component" value="Unassembled WGS sequence"/>
</dbReference>
<name>A0ABV0MLI2_9TELE</name>
<sequence>MLTFYGIWQFGEMFSSGVKPGFHCTGQMASSKNGIVWVSRLLIEWPMVVEGLWYGQVYVMNNEHIVHFINGILKIKIKKPTVVPFNHNHHLMLKNDNARPHV</sequence>